<feature type="transmembrane region" description="Helical" evidence="7">
    <location>
        <begin position="20"/>
        <end position="43"/>
    </location>
</feature>
<name>A0A3E0W380_9MICO</name>
<comment type="similarity">
    <text evidence="2">Belongs to the polysaccharide synthase family.</text>
</comment>
<evidence type="ECO:0000256" key="4">
    <source>
        <dbReference type="ARBA" id="ARBA00022692"/>
    </source>
</evidence>
<feature type="transmembrane region" description="Helical" evidence="7">
    <location>
        <begin position="157"/>
        <end position="179"/>
    </location>
</feature>
<keyword evidence="5 7" id="KW-1133">Transmembrane helix</keyword>
<keyword evidence="6 7" id="KW-0472">Membrane</keyword>
<feature type="transmembrane region" description="Helical" evidence="7">
    <location>
        <begin position="417"/>
        <end position="442"/>
    </location>
</feature>
<dbReference type="EMBL" id="NBXB01000011">
    <property type="protein sequence ID" value="RFA16440.1"/>
    <property type="molecule type" value="Genomic_DNA"/>
</dbReference>
<dbReference type="InterPro" id="IPR050833">
    <property type="entry name" value="Poly_Biosynth_Transport"/>
</dbReference>
<sequence>MNRRKRSDMGLPQTAARGALVTLVGQLFKFVVQMATLVILARLLTPGDYGVITMITAITGIALILGDFGLSMAAVQAKSLSQKQKSNLFWINSSIGLLSATAVFFLAGPIAAFYNEPALVGLSRFLAITFLMNGLTTQFKAELTRNLRFKVLSLAEVSAQAIGLAVAVVSALAGLAYWALAFQQVSIALAILVIVGIMSRWRPSLPARRSEMRGLLSFGANTMGVQLITYISSNVDSVSLGRFWGSVVLGLYNRAFQIFALPMQQLAAPMTRVALPVLSRIDNQDQYRRYVERAQLILSYVLIGAFMMLASLGYPLFSILFGPQWVSAVPIFQILALGGIFQALAYVYYWIFLSKGLTWLQLRFSLIGRGVMVVLILLGVPWGGIGVAVGYSLGLVVIWGLYSIFAIRHADLKTGPLILIAARPVAAFTVMLVAAQTVQFFFGSEWNSWLLLGAEIAVCLLVIGAACLIPAYRRDVMTLASTARLLRADTR</sequence>
<dbReference type="Proteomes" id="UP000256541">
    <property type="component" value="Unassembled WGS sequence"/>
</dbReference>
<evidence type="ECO:0000313" key="8">
    <source>
        <dbReference type="EMBL" id="RFA16440.1"/>
    </source>
</evidence>
<dbReference type="CDD" id="cd13127">
    <property type="entry name" value="MATE_tuaB_like"/>
    <property type="match status" value="1"/>
</dbReference>
<feature type="transmembrane region" description="Helical" evidence="7">
    <location>
        <begin position="118"/>
        <end position="136"/>
    </location>
</feature>
<evidence type="ECO:0000256" key="3">
    <source>
        <dbReference type="ARBA" id="ARBA00022475"/>
    </source>
</evidence>
<feature type="transmembrane region" description="Helical" evidence="7">
    <location>
        <begin position="364"/>
        <end position="382"/>
    </location>
</feature>
<evidence type="ECO:0000256" key="5">
    <source>
        <dbReference type="ARBA" id="ARBA00022989"/>
    </source>
</evidence>
<dbReference type="OrthoDB" id="9770347at2"/>
<organism evidence="8 9">
    <name type="scientific">Subtercola boreus</name>
    <dbReference type="NCBI Taxonomy" id="120213"/>
    <lineage>
        <taxon>Bacteria</taxon>
        <taxon>Bacillati</taxon>
        <taxon>Actinomycetota</taxon>
        <taxon>Actinomycetes</taxon>
        <taxon>Micrococcales</taxon>
        <taxon>Microbacteriaceae</taxon>
        <taxon>Subtercola</taxon>
    </lineage>
</organism>
<gene>
    <name evidence="8" type="ORF">B7R22_02845</name>
</gene>
<keyword evidence="4 7" id="KW-0812">Transmembrane</keyword>
<protein>
    <submittedName>
        <fullName evidence="8">Uncharacterized protein</fullName>
    </submittedName>
</protein>
<feature type="transmembrane region" description="Helical" evidence="7">
    <location>
        <begin position="388"/>
        <end position="405"/>
    </location>
</feature>
<keyword evidence="3" id="KW-1003">Cell membrane</keyword>
<evidence type="ECO:0000256" key="1">
    <source>
        <dbReference type="ARBA" id="ARBA00004651"/>
    </source>
</evidence>
<comment type="caution">
    <text evidence="8">The sequence shown here is derived from an EMBL/GenBank/DDBJ whole genome shotgun (WGS) entry which is preliminary data.</text>
</comment>
<dbReference type="Pfam" id="PF13440">
    <property type="entry name" value="Polysacc_synt_3"/>
    <property type="match status" value="1"/>
</dbReference>
<evidence type="ECO:0000256" key="2">
    <source>
        <dbReference type="ARBA" id="ARBA00007430"/>
    </source>
</evidence>
<accession>A0A3E0W380</accession>
<dbReference type="PANTHER" id="PTHR30250:SF10">
    <property type="entry name" value="LIPOPOLYSACCHARIDE BIOSYNTHESIS PROTEIN WZXC"/>
    <property type="match status" value="1"/>
</dbReference>
<dbReference type="GO" id="GO:0005886">
    <property type="term" value="C:plasma membrane"/>
    <property type="evidence" value="ECO:0007669"/>
    <property type="project" value="UniProtKB-SubCell"/>
</dbReference>
<dbReference type="AlphaFoldDB" id="A0A3E0W380"/>
<feature type="transmembrane region" description="Helical" evidence="7">
    <location>
        <begin position="49"/>
        <end position="75"/>
    </location>
</feature>
<evidence type="ECO:0000256" key="7">
    <source>
        <dbReference type="SAM" id="Phobius"/>
    </source>
</evidence>
<evidence type="ECO:0000256" key="6">
    <source>
        <dbReference type="ARBA" id="ARBA00023136"/>
    </source>
</evidence>
<proteinExistence type="inferred from homology"/>
<dbReference type="PANTHER" id="PTHR30250">
    <property type="entry name" value="PST FAMILY PREDICTED COLANIC ACID TRANSPORTER"/>
    <property type="match status" value="1"/>
</dbReference>
<feature type="transmembrane region" description="Helical" evidence="7">
    <location>
        <begin position="329"/>
        <end position="352"/>
    </location>
</feature>
<feature type="transmembrane region" description="Helical" evidence="7">
    <location>
        <begin position="448"/>
        <end position="469"/>
    </location>
</feature>
<comment type="subcellular location">
    <subcellularLocation>
        <location evidence="1">Cell membrane</location>
        <topology evidence="1">Multi-pass membrane protein</topology>
    </subcellularLocation>
</comment>
<feature type="transmembrane region" description="Helical" evidence="7">
    <location>
        <begin position="185"/>
        <end position="202"/>
    </location>
</feature>
<feature type="transmembrane region" description="Helical" evidence="7">
    <location>
        <begin position="296"/>
        <end position="317"/>
    </location>
</feature>
<feature type="transmembrane region" description="Helical" evidence="7">
    <location>
        <begin position="87"/>
        <end position="112"/>
    </location>
</feature>
<reference evidence="8 9" key="1">
    <citation type="submission" date="2017-04" db="EMBL/GenBank/DDBJ databases">
        <title>Comparative genome analysis of Subtercola boreus.</title>
        <authorList>
            <person name="Cho Y.-J."/>
            <person name="Cho A."/>
            <person name="Kim O.-S."/>
            <person name="Lee J.-I."/>
        </authorList>
    </citation>
    <scope>NUCLEOTIDE SEQUENCE [LARGE SCALE GENOMIC DNA]</scope>
    <source>
        <strain evidence="8 9">P27479</strain>
    </source>
</reference>
<evidence type="ECO:0000313" key="9">
    <source>
        <dbReference type="Proteomes" id="UP000256541"/>
    </source>
</evidence>